<proteinExistence type="inferred from homology"/>
<protein>
    <recommendedName>
        <fullName evidence="3">Saccharopine dehydrogenase NADP binding domain-containing protein</fullName>
    </recommendedName>
</protein>
<evidence type="ECO:0000256" key="1">
    <source>
        <dbReference type="ARBA" id="ARBA00038048"/>
    </source>
</evidence>
<dbReference type="SUPFAM" id="SSF51735">
    <property type="entry name" value="NAD(P)-binding Rossmann-fold domains"/>
    <property type="match status" value="1"/>
</dbReference>
<organism evidence="4 5">
    <name type="scientific">Loxostege sticticalis</name>
    <name type="common">Beet webworm moth</name>
    <dbReference type="NCBI Taxonomy" id="481309"/>
    <lineage>
        <taxon>Eukaryota</taxon>
        <taxon>Metazoa</taxon>
        <taxon>Ecdysozoa</taxon>
        <taxon>Arthropoda</taxon>
        <taxon>Hexapoda</taxon>
        <taxon>Insecta</taxon>
        <taxon>Pterygota</taxon>
        <taxon>Neoptera</taxon>
        <taxon>Endopterygota</taxon>
        <taxon>Lepidoptera</taxon>
        <taxon>Glossata</taxon>
        <taxon>Ditrysia</taxon>
        <taxon>Pyraloidea</taxon>
        <taxon>Crambidae</taxon>
        <taxon>Pyraustinae</taxon>
        <taxon>Loxostege</taxon>
    </lineage>
</organism>
<dbReference type="PANTHER" id="PTHR12286">
    <property type="entry name" value="SACCHAROPINE DEHYDROGENASE-LIKE OXIDOREDUCTASE"/>
    <property type="match status" value="1"/>
</dbReference>
<dbReference type="FunFam" id="3.40.50.720:FF:000178">
    <property type="entry name" value="Saccharopine dehydrogenase-like oxidoreductase"/>
    <property type="match status" value="1"/>
</dbReference>
<evidence type="ECO:0000259" key="3">
    <source>
        <dbReference type="Pfam" id="PF03435"/>
    </source>
</evidence>
<dbReference type="InterPro" id="IPR051276">
    <property type="entry name" value="Saccharopine_DH-like_oxidrdct"/>
</dbReference>
<name>A0ABD0T310_LOXSC</name>
<dbReference type="InterPro" id="IPR036291">
    <property type="entry name" value="NAD(P)-bd_dom_sf"/>
</dbReference>
<dbReference type="PANTHER" id="PTHR12286:SF5">
    <property type="entry name" value="SACCHAROPINE DEHYDROGENASE-LIKE OXIDOREDUCTASE"/>
    <property type="match status" value="1"/>
</dbReference>
<feature type="domain" description="Saccharopine dehydrogenase NADP binding" evidence="3">
    <location>
        <begin position="7"/>
        <end position="140"/>
    </location>
</feature>
<dbReference type="Gene3D" id="3.40.50.720">
    <property type="entry name" value="NAD(P)-binding Rossmann-like Domain"/>
    <property type="match status" value="1"/>
</dbReference>
<dbReference type="EMBL" id="JBEDNZ010000011">
    <property type="protein sequence ID" value="KAL0832384.1"/>
    <property type="molecule type" value="Genomic_DNA"/>
</dbReference>
<dbReference type="InterPro" id="IPR005097">
    <property type="entry name" value="Sacchrp_dh_NADP-bd"/>
</dbReference>
<dbReference type="Pfam" id="PF03435">
    <property type="entry name" value="Sacchrp_dh_NADP"/>
    <property type="match status" value="1"/>
</dbReference>
<gene>
    <name evidence="4" type="ORF">ABMA28_001809</name>
</gene>
<dbReference type="Proteomes" id="UP001549921">
    <property type="component" value="Unassembled WGS sequence"/>
</dbReference>
<keyword evidence="2" id="KW-1133">Transmembrane helix</keyword>
<evidence type="ECO:0000313" key="4">
    <source>
        <dbReference type="EMBL" id="KAL0832384.1"/>
    </source>
</evidence>
<comment type="caution">
    <text evidence="4">The sequence shown here is derived from an EMBL/GenBank/DDBJ whole genome shotgun (WGS) entry which is preliminary data.</text>
</comment>
<keyword evidence="2" id="KW-0472">Membrane</keyword>
<keyword evidence="2" id="KW-0812">Transmembrane</keyword>
<dbReference type="AlphaFoldDB" id="A0ABD0T310"/>
<comment type="similarity">
    <text evidence="1">Belongs to the saccharopine dehydrogenase family.</text>
</comment>
<evidence type="ECO:0000313" key="5">
    <source>
        <dbReference type="Proteomes" id="UP001549921"/>
    </source>
</evidence>
<evidence type="ECO:0000256" key="2">
    <source>
        <dbReference type="SAM" id="Phobius"/>
    </source>
</evidence>
<sequence length="421" mass="46769">MTKCDMIIFGATGFTGKKVVEELACGYEKYPGITWAVAGRSESKLMSFLNDISSKTTIDLSSIKVIVADVGDYDSLKTMCSQGRVLLNCCGPYRLYGEPVVRAAIEAKTHYIDITGEEDFIAKTQMKYDNIARQAGVFVINACGFDSIPNDLGVVYLENNFEGTLNSVESYLTFSLAKQNKDETQNRGFINFGTWESAVYIFANLPEIFKLRRKLYPKALPALKPKLHLRFPFHKQNKKWAIPILSPDGSVVYHTQSRLYDTTKKRPVQFQPYLALPSISYALILGVLAIFVGILSKFKYGRDLLLNNPEWFSFGIISKQGPSQAAIDNTHFTFELIGRGWEKGQDVEASAPNKTVVAKISATDPAYGFTSLALVQSAIAILREKPQMPSVGGVLSPGAAFWNTSLVTKLKENNVKFEILK</sequence>
<accession>A0ABD0T310</accession>
<feature type="transmembrane region" description="Helical" evidence="2">
    <location>
        <begin position="273"/>
        <end position="295"/>
    </location>
</feature>
<reference evidence="4 5" key="1">
    <citation type="submission" date="2024-06" db="EMBL/GenBank/DDBJ databases">
        <title>A chromosome-level genome assembly of beet webworm, Loxostege sticticalis.</title>
        <authorList>
            <person name="Zhang Y."/>
        </authorList>
    </citation>
    <scope>NUCLEOTIDE SEQUENCE [LARGE SCALE GENOMIC DNA]</scope>
    <source>
        <strain evidence="4">AQ028</strain>
        <tissue evidence="4">Male pupae</tissue>
    </source>
</reference>